<dbReference type="InterPro" id="IPR004559">
    <property type="entry name" value="HemW-like"/>
</dbReference>
<dbReference type="EMBL" id="JAIXMP010000047">
    <property type="protein sequence ID" value="KAI9246274.1"/>
    <property type="molecule type" value="Genomic_DNA"/>
</dbReference>
<dbReference type="GO" id="GO:0004109">
    <property type="term" value="F:coproporphyrinogen oxidase activity"/>
    <property type="evidence" value="ECO:0007669"/>
    <property type="project" value="InterPro"/>
</dbReference>
<accession>A0AAD5P8B5</accession>
<dbReference type="SFLD" id="SFLDG01082">
    <property type="entry name" value="B12-binding_domain_containing"/>
    <property type="match status" value="1"/>
</dbReference>
<comment type="caution">
    <text evidence="12">The sequence shown here is derived from an EMBL/GenBank/DDBJ whole genome shotgun (WGS) entry which is preliminary data.</text>
</comment>
<dbReference type="InterPro" id="IPR058240">
    <property type="entry name" value="rSAM_sf"/>
</dbReference>
<evidence type="ECO:0000256" key="10">
    <source>
        <dbReference type="ARBA" id="ARBA00045130"/>
    </source>
</evidence>
<comment type="function">
    <text evidence="10">May be a heme chaperone, appears to bind heme. Homologous bacterial proteins do not have oxygen-independent coproporphyrinogen-III oxidase activity. Binds 1 [4Fe-4S] cluster. The cluster is coordinated with 3 cysteines and an exchangeable S-adenosyl-L-methionine.</text>
</comment>
<dbReference type="PANTHER" id="PTHR13932">
    <property type="entry name" value="COPROPORPHYRINIGEN III OXIDASE"/>
    <property type="match status" value="1"/>
</dbReference>
<dbReference type="NCBIfam" id="TIGR00539">
    <property type="entry name" value="hemN_rel"/>
    <property type="match status" value="1"/>
</dbReference>
<dbReference type="GO" id="GO:0051539">
    <property type="term" value="F:4 iron, 4 sulfur cluster binding"/>
    <property type="evidence" value="ECO:0007669"/>
    <property type="project" value="InterPro"/>
</dbReference>
<keyword evidence="6" id="KW-0408">Iron</keyword>
<evidence type="ECO:0000256" key="6">
    <source>
        <dbReference type="ARBA" id="ARBA00023004"/>
    </source>
</evidence>
<comment type="similarity">
    <text evidence="1">Belongs to the anaerobic coproporphyrinogen-III oxidase family. HemW subfamily.</text>
</comment>
<evidence type="ECO:0000256" key="2">
    <source>
        <dbReference type="ARBA" id="ARBA00014678"/>
    </source>
</evidence>
<dbReference type="GO" id="GO:0005739">
    <property type="term" value="C:mitochondrion"/>
    <property type="evidence" value="ECO:0007669"/>
    <property type="project" value="TreeGrafter"/>
</dbReference>
<reference evidence="12" key="1">
    <citation type="journal article" date="2022" name="IScience">
        <title>Evolution of zygomycete secretomes and the origins of terrestrial fungal ecologies.</title>
        <authorList>
            <person name="Chang Y."/>
            <person name="Wang Y."/>
            <person name="Mondo S."/>
            <person name="Ahrendt S."/>
            <person name="Andreopoulos W."/>
            <person name="Barry K."/>
            <person name="Beard J."/>
            <person name="Benny G.L."/>
            <person name="Blankenship S."/>
            <person name="Bonito G."/>
            <person name="Cuomo C."/>
            <person name="Desiro A."/>
            <person name="Gervers K.A."/>
            <person name="Hundley H."/>
            <person name="Kuo A."/>
            <person name="LaButti K."/>
            <person name="Lang B.F."/>
            <person name="Lipzen A."/>
            <person name="O'Donnell K."/>
            <person name="Pangilinan J."/>
            <person name="Reynolds N."/>
            <person name="Sandor L."/>
            <person name="Smith M.E."/>
            <person name="Tsang A."/>
            <person name="Grigoriev I.V."/>
            <person name="Stajich J.E."/>
            <person name="Spatafora J.W."/>
        </authorList>
    </citation>
    <scope>NUCLEOTIDE SEQUENCE</scope>
    <source>
        <strain evidence="12">RSA 2281</strain>
    </source>
</reference>
<keyword evidence="8" id="KW-0143">Chaperone</keyword>
<dbReference type="SUPFAM" id="SSF102114">
    <property type="entry name" value="Radical SAM enzymes"/>
    <property type="match status" value="1"/>
</dbReference>
<keyword evidence="4" id="KW-0949">S-adenosyl-L-methionine</keyword>
<gene>
    <name evidence="12" type="ORF">BDA99DRAFT_527288</name>
</gene>
<keyword evidence="3" id="KW-0349">Heme</keyword>
<proteinExistence type="inferred from homology"/>
<feature type="domain" description="Radical SAM core" evidence="11">
    <location>
        <begin position="20"/>
        <end position="255"/>
    </location>
</feature>
<reference evidence="12" key="2">
    <citation type="submission" date="2023-02" db="EMBL/GenBank/DDBJ databases">
        <authorList>
            <consortium name="DOE Joint Genome Institute"/>
            <person name="Mondo S.J."/>
            <person name="Chang Y."/>
            <person name="Wang Y."/>
            <person name="Ahrendt S."/>
            <person name="Andreopoulos W."/>
            <person name="Barry K."/>
            <person name="Beard J."/>
            <person name="Benny G.L."/>
            <person name="Blankenship S."/>
            <person name="Bonito G."/>
            <person name="Cuomo C."/>
            <person name="Desiro A."/>
            <person name="Gervers K.A."/>
            <person name="Hundley H."/>
            <person name="Kuo A."/>
            <person name="LaButti K."/>
            <person name="Lang B.F."/>
            <person name="Lipzen A."/>
            <person name="O'Donnell K."/>
            <person name="Pangilinan J."/>
            <person name="Reynolds N."/>
            <person name="Sandor L."/>
            <person name="Smith M.W."/>
            <person name="Tsang A."/>
            <person name="Grigoriev I.V."/>
            <person name="Stajich J.E."/>
            <person name="Spatafora J.W."/>
        </authorList>
    </citation>
    <scope>NUCLEOTIDE SEQUENCE</scope>
    <source>
        <strain evidence="12">RSA 2281</strain>
    </source>
</reference>
<dbReference type="SFLD" id="SFLDF00288">
    <property type="entry name" value="HemN-like__clustered_with_nucl"/>
    <property type="match status" value="1"/>
</dbReference>
<dbReference type="Gene3D" id="3.20.20.70">
    <property type="entry name" value="Aldolase class I"/>
    <property type="match status" value="1"/>
</dbReference>
<dbReference type="PROSITE" id="PS51918">
    <property type="entry name" value="RADICAL_SAM"/>
    <property type="match status" value="1"/>
</dbReference>
<evidence type="ECO:0000256" key="9">
    <source>
        <dbReference type="ARBA" id="ARBA00033094"/>
    </source>
</evidence>
<dbReference type="GO" id="GO:0046872">
    <property type="term" value="F:metal ion binding"/>
    <property type="evidence" value="ECO:0007669"/>
    <property type="project" value="UniProtKB-KW"/>
</dbReference>
<dbReference type="InterPro" id="IPR007197">
    <property type="entry name" value="rSAM"/>
</dbReference>
<dbReference type="SFLD" id="SFLDF00562">
    <property type="entry name" value="HemN-like__clustered_with_heat"/>
    <property type="match status" value="1"/>
</dbReference>
<dbReference type="InterPro" id="IPR006638">
    <property type="entry name" value="Elp3/MiaA/NifB-like_rSAM"/>
</dbReference>
<evidence type="ECO:0000256" key="7">
    <source>
        <dbReference type="ARBA" id="ARBA00023014"/>
    </source>
</evidence>
<evidence type="ECO:0000256" key="1">
    <source>
        <dbReference type="ARBA" id="ARBA00006100"/>
    </source>
</evidence>
<dbReference type="SMART" id="SM00729">
    <property type="entry name" value="Elp3"/>
    <property type="match status" value="1"/>
</dbReference>
<dbReference type="Pfam" id="PF04055">
    <property type="entry name" value="Radical_SAM"/>
    <property type="match status" value="1"/>
</dbReference>
<name>A0AAD5P8B5_9FUNG</name>
<evidence type="ECO:0000313" key="13">
    <source>
        <dbReference type="Proteomes" id="UP001209540"/>
    </source>
</evidence>
<dbReference type="InterPro" id="IPR034505">
    <property type="entry name" value="Coproporphyrinogen-III_oxidase"/>
</dbReference>
<keyword evidence="7" id="KW-0411">Iron-sulfur</keyword>
<keyword evidence="13" id="KW-1185">Reference proteome</keyword>
<protein>
    <recommendedName>
        <fullName evidence="2">Radical S-adenosyl methionine domain-containing protein 1, mitochondrial</fullName>
    </recommendedName>
    <alternativeName>
        <fullName evidence="9">Putative heme chaperone</fullName>
    </alternativeName>
</protein>
<dbReference type="InterPro" id="IPR013785">
    <property type="entry name" value="Aldolase_TIM"/>
</dbReference>
<organism evidence="12 13">
    <name type="scientific">Phascolomyces articulosus</name>
    <dbReference type="NCBI Taxonomy" id="60185"/>
    <lineage>
        <taxon>Eukaryota</taxon>
        <taxon>Fungi</taxon>
        <taxon>Fungi incertae sedis</taxon>
        <taxon>Mucoromycota</taxon>
        <taxon>Mucoromycotina</taxon>
        <taxon>Mucoromycetes</taxon>
        <taxon>Mucorales</taxon>
        <taxon>Lichtheimiaceae</taxon>
        <taxon>Phascolomyces</taxon>
    </lineage>
</organism>
<sequence length="437" mass="50569">MAWRGIRSYHTSKRTFVTNSNRNDAFSIYIHWPYCESKCTYCNFNKYVNPTDPPVERLTRSMIRELKFYLTEPRFNLLHNKRVTSIYFGGGTPTKPSTIERILQTIDHYTPLDKNIEITMESSELARLKAFRDAGVNRLSLGIQSFNDNDLKVLGRDHSATNAIRTLEEAKKLFRQVTFDMIFARPQQTLTDWQHELKQALDLAGDHLSMYQLSFERGTPLWKSMQKGLVANVDADLAADMYEETVRMATAYGFAHYEVSSYAKTREAISAHNFSYWQGRDYLGIGPGAHGRLTDHVTKQKIRTFGEFHPEKYMKLCESEGEGIRKWSTLSLRDSLEELIVFGLRTKMGIPRYRFKKMTDQDLDTVIDQEFLDTCTRSNFLTVDDDDSLSSLEDRLQYIPPHLEYELKEGGIRPTEAGLARMDSILPQLLQIKEELD</sequence>
<dbReference type="PANTHER" id="PTHR13932:SF5">
    <property type="entry name" value="RADICAL S-ADENOSYL METHIONINE DOMAIN-CONTAINING PROTEIN 1, MITOCHONDRIAL"/>
    <property type="match status" value="1"/>
</dbReference>
<keyword evidence="5" id="KW-0479">Metal-binding</keyword>
<dbReference type="AlphaFoldDB" id="A0AAD5P8B5"/>
<dbReference type="SFLD" id="SFLDG01065">
    <property type="entry name" value="anaerobic_coproporphyrinogen-I"/>
    <property type="match status" value="1"/>
</dbReference>
<evidence type="ECO:0000256" key="8">
    <source>
        <dbReference type="ARBA" id="ARBA00023186"/>
    </source>
</evidence>
<evidence type="ECO:0000259" key="11">
    <source>
        <dbReference type="PROSITE" id="PS51918"/>
    </source>
</evidence>
<evidence type="ECO:0000256" key="4">
    <source>
        <dbReference type="ARBA" id="ARBA00022691"/>
    </source>
</evidence>
<evidence type="ECO:0000256" key="5">
    <source>
        <dbReference type="ARBA" id="ARBA00022723"/>
    </source>
</evidence>
<evidence type="ECO:0000313" key="12">
    <source>
        <dbReference type="EMBL" id="KAI9246274.1"/>
    </source>
</evidence>
<dbReference type="GO" id="GO:0006779">
    <property type="term" value="P:porphyrin-containing compound biosynthetic process"/>
    <property type="evidence" value="ECO:0007669"/>
    <property type="project" value="InterPro"/>
</dbReference>
<evidence type="ECO:0000256" key="3">
    <source>
        <dbReference type="ARBA" id="ARBA00022617"/>
    </source>
</evidence>
<dbReference type="SFLD" id="SFLDS00029">
    <property type="entry name" value="Radical_SAM"/>
    <property type="match status" value="1"/>
</dbReference>
<dbReference type="Proteomes" id="UP001209540">
    <property type="component" value="Unassembled WGS sequence"/>
</dbReference>